<gene>
    <name evidence="2" type="ORF">GO608_15765</name>
</gene>
<sequence length="282" mass="29455">MKKLSLAIAVAATLGAGVANAYEVAVPGSGLLVPNVIHNGATDTTAVGLTNHTAAAITVYWTFFDQDSNHITDGQFDMTANDMEGFVWANEAGLGLEGQRGYLVFHVGTATGAPVYARAISGAAFQADAAASDAAFVPTFPLQDGNVLGSDLTNLGPDSLVAVTNAPVTDDVIAMRYQMDSDFSTNIALWATGGLAASTTVNMFNDEQQRKSVNFTCEFDELCFIDPTTIAGRPVDFTNGFITYAVPDVEGVEQSAVSYSVITSQSFGAAQTLLNTHVATAD</sequence>
<feature type="signal peptide" evidence="1">
    <location>
        <begin position="1"/>
        <end position="21"/>
    </location>
</feature>
<evidence type="ECO:0000313" key="3">
    <source>
        <dbReference type="Proteomes" id="UP000601990"/>
    </source>
</evidence>
<dbReference type="EMBL" id="WTVH01000037">
    <property type="protein sequence ID" value="NMF94774.1"/>
    <property type="molecule type" value="Genomic_DNA"/>
</dbReference>
<dbReference type="RefSeq" id="WP_169199994.1">
    <property type="nucleotide sequence ID" value="NZ_WTVH02000010.1"/>
</dbReference>
<dbReference type="Proteomes" id="UP000601990">
    <property type="component" value="Unassembled WGS sequence"/>
</dbReference>
<evidence type="ECO:0000256" key="1">
    <source>
        <dbReference type="SAM" id="SignalP"/>
    </source>
</evidence>
<comment type="caution">
    <text evidence="2">The sequence shown here is derived from an EMBL/GenBank/DDBJ whole genome shotgun (WGS) entry which is preliminary data.</text>
</comment>
<proteinExistence type="predicted"/>
<name>A0ABX1N675_9RHOO</name>
<accession>A0ABX1N675</accession>
<evidence type="ECO:0000313" key="2">
    <source>
        <dbReference type="EMBL" id="NMF94774.1"/>
    </source>
</evidence>
<keyword evidence="1" id="KW-0732">Signal</keyword>
<organism evidence="2 3">
    <name type="scientific">Aromatoleum buckelii</name>
    <dbReference type="NCBI Taxonomy" id="200254"/>
    <lineage>
        <taxon>Bacteria</taxon>
        <taxon>Pseudomonadati</taxon>
        <taxon>Pseudomonadota</taxon>
        <taxon>Betaproteobacteria</taxon>
        <taxon>Rhodocyclales</taxon>
        <taxon>Rhodocyclaceae</taxon>
        <taxon>Aromatoleum</taxon>
    </lineage>
</organism>
<feature type="chain" id="PRO_5047386536" evidence="1">
    <location>
        <begin position="22"/>
        <end position="282"/>
    </location>
</feature>
<reference evidence="2" key="1">
    <citation type="submission" date="2019-12" db="EMBL/GenBank/DDBJ databases">
        <title>Comparative genomics gives insights into the taxonomy of the Azoarcus-Aromatoleum group and reveals separate origins of nif in the plant-associated Azoarcus and non-plant-associated Aromatoleum sub-groups.</title>
        <authorList>
            <person name="Lafos M."/>
            <person name="Maluk M."/>
            <person name="Batista M."/>
            <person name="Junghare M."/>
            <person name="Carmona M."/>
            <person name="Faoro H."/>
            <person name="Cruz L.M."/>
            <person name="Battistoni F."/>
            <person name="De Souza E."/>
            <person name="Pedrosa F."/>
            <person name="Chen W.-M."/>
            <person name="Poole P.S."/>
            <person name="Dixon R.A."/>
            <person name="James E.K."/>
        </authorList>
    </citation>
    <scope>NUCLEOTIDE SEQUENCE</scope>
    <source>
        <strain evidence="2">U120</strain>
    </source>
</reference>
<keyword evidence="3" id="KW-1185">Reference proteome</keyword>
<protein>
    <submittedName>
        <fullName evidence="2">Uncharacterized protein</fullName>
    </submittedName>
</protein>